<gene>
    <name evidence="1" type="ORF">GCM10017559_02540</name>
</gene>
<evidence type="ECO:0000313" key="1">
    <source>
        <dbReference type="EMBL" id="GAA2986406.1"/>
    </source>
</evidence>
<reference evidence="2" key="1">
    <citation type="journal article" date="2019" name="Int. J. Syst. Evol. Microbiol.">
        <title>The Global Catalogue of Microorganisms (GCM) 10K type strain sequencing project: providing services to taxonomists for standard genome sequencing and annotation.</title>
        <authorList>
            <consortium name="The Broad Institute Genomics Platform"/>
            <consortium name="The Broad Institute Genome Sequencing Center for Infectious Disease"/>
            <person name="Wu L."/>
            <person name="Ma J."/>
        </authorList>
    </citation>
    <scope>NUCLEOTIDE SEQUENCE [LARGE SCALE GENOMIC DNA]</scope>
    <source>
        <strain evidence="2">JCM 3106</strain>
    </source>
</reference>
<sequence length="79" mass="7919">MAYAPAPAPAREEFLGLLEHLGLTDHSGTGDLPGPPPGRILTGITDLDAVLIDLPAGGTLTAVASRPGVGSTTLLLAFC</sequence>
<dbReference type="EMBL" id="BAAAWD010000002">
    <property type="protein sequence ID" value="GAA2986406.1"/>
    <property type="molecule type" value="Genomic_DNA"/>
</dbReference>
<dbReference type="InterPro" id="IPR027417">
    <property type="entry name" value="P-loop_NTPase"/>
</dbReference>
<accession>A0ABP6KA21</accession>
<comment type="caution">
    <text evidence="1">The sequence shown here is derived from an EMBL/GenBank/DDBJ whole genome shotgun (WGS) entry which is preliminary data.</text>
</comment>
<evidence type="ECO:0000313" key="2">
    <source>
        <dbReference type="Proteomes" id="UP001499930"/>
    </source>
</evidence>
<dbReference type="RefSeq" id="WP_344887047.1">
    <property type="nucleotide sequence ID" value="NZ_BAAAWD010000002.1"/>
</dbReference>
<proteinExistence type="predicted"/>
<name>A0ABP6KA21_9ACTN</name>
<organism evidence="1 2">
    <name type="scientific">Streptosporangium longisporum</name>
    <dbReference type="NCBI Taxonomy" id="46187"/>
    <lineage>
        <taxon>Bacteria</taxon>
        <taxon>Bacillati</taxon>
        <taxon>Actinomycetota</taxon>
        <taxon>Actinomycetes</taxon>
        <taxon>Streptosporangiales</taxon>
        <taxon>Streptosporangiaceae</taxon>
        <taxon>Streptosporangium</taxon>
    </lineage>
</organism>
<keyword evidence="2" id="KW-1185">Reference proteome</keyword>
<dbReference type="Proteomes" id="UP001499930">
    <property type="component" value="Unassembled WGS sequence"/>
</dbReference>
<dbReference type="Gene3D" id="3.40.50.300">
    <property type="entry name" value="P-loop containing nucleotide triphosphate hydrolases"/>
    <property type="match status" value="1"/>
</dbReference>
<protein>
    <submittedName>
        <fullName evidence="1">Uncharacterized protein</fullName>
    </submittedName>
</protein>